<evidence type="ECO:0000313" key="2">
    <source>
        <dbReference type="Proteomes" id="UP000002417"/>
    </source>
</evidence>
<name>A7IQ45_XANP2</name>
<dbReference type="AlphaFoldDB" id="A7IQ45"/>
<dbReference type="KEGG" id="xau:Xaut_4938"/>
<dbReference type="Proteomes" id="UP000002417">
    <property type="component" value="Plasmid pXAUT01"/>
</dbReference>
<dbReference type="eggNOG" id="COG4916">
    <property type="taxonomic scope" value="Bacteria"/>
</dbReference>
<gene>
    <name evidence="1" type="ordered locus">Xaut_4938</name>
</gene>
<reference evidence="1 2" key="1">
    <citation type="submission" date="2007-07" db="EMBL/GenBank/DDBJ databases">
        <title>Complete sequence of plasmid pXAUT01 of Xanthobacter autotrophicus Py2.</title>
        <authorList>
            <consortium name="US DOE Joint Genome Institute"/>
            <person name="Copeland A."/>
            <person name="Lucas S."/>
            <person name="Lapidus A."/>
            <person name="Barry K."/>
            <person name="Glavina del Rio T."/>
            <person name="Hammon N."/>
            <person name="Israni S."/>
            <person name="Dalin E."/>
            <person name="Tice H."/>
            <person name="Pitluck S."/>
            <person name="Sims D."/>
            <person name="Brettin T."/>
            <person name="Bruce D."/>
            <person name="Detter J.C."/>
            <person name="Han C."/>
            <person name="Tapia R."/>
            <person name="Brainard J."/>
            <person name="Schmutz J."/>
            <person name="Larimer F."/>
            <person name="Land M."/>
            <person name="Hauser L."/>
            <person name="Kyrpides N."/>
            <person name="Kim E."/>
            <person name="Ensigns S.A."/>
            <person name="Richardson P."/>
        </authorList>
    </citation>
    <scope>NUCLEOTIDE SEQUENCE [LARGE SCALE GENOMIC DNA]</scope>
    <source>
        <strain evidence="2">ATCC BAA-1158 / Py2</strain>
        <plasmid evidence="2">Plasmid pXAUT01</plasmid>
    </source>
</reference>
<protein>
    <recommendedName>
        <fullName evidence="3">TIR domain-containing protein</fullName>
    </recommendedName>
</protein>
<sequence>MRLEARIGPNSYFYENNYVSQLARPSLDTLLQNIYRDCLKLIVVFIGVDYQRKDWCGIEFRAIREIIMERDHLRIMFFRTDEGAVEGVFKTDGYIDARRFSPAQIADFVGQRLKLLGQPCLPSTSIRRRPMPVLPRFGGHPCQLLRASASKGDWCNTTAVATAWPRA</sequence>
<organism evidence="1 2">
    <name type="scientific">Xanthobacter autotrophicus (strain ATCC BAA-1158 / Py2)</name>
    <dbReference type="NCBI Taxonomy" id="78245"/>
    <lineage>
        <taxon>Bacteria</taxon>
        <taxon>Pseudomonadati</taxon>
        <taxon>Pseudomonadota</taxon>
        <taxon>Alphaproteobacteria</taxon>
        <taxon>Hyphomicrobiales</taxon>
        <taxon>Xanthobacteraceae</taxon>
        <taxon>Xanthobacter</taxon>
    </lineage>
</organism>
<geneLocation type="plasmid" evidence="1 2">
    <name>pXAUT01</name>
</geneLocation>
<keyword evidence="2" id="KW-1185">Reference proteome</keyword>
<proteinExistence type="predicted"/>
<dbReference type="HOGENOM" id="CLU_1593906_0_0_5"/>
<evidence type="ECO:0008006" key="3">
    <source>
        <dbReference type="Google" id="ProtNLM"/>
    </source>
</evidence>
<keyword evidence="1" id="KW-0614">Plasmid</keyword>
<dbReference type="EMBL" id="CP000782">
    <property type="protein sequence ID" value="ABS70141.1"/>
    <property type="molecule type" value="Genomic_DNA"/>
</dbReference>
<evidence type="ECO:0000313" key="1">
    <source>
        <dbReference type="EMBL" id="ABS70141.1"/>
    </source>
</evidence>
<accession>A7IQ45</accession>